<reference evidence="1 2" key="1">
    <citation type="submission" date="2019-05" db="EMBL/GenBank/DDBJ databases">
        <authorList>
            <person name="Hammer B.W."/>
            <person name="Collado J."/>
            <person name="Fitzgerald H.N."/>
            <person name="Graziano A."/>
            <person name="Haggerty C.V."/>
            <person name="Kim S."/>
            <person name="Ogunsemowo I.H."/>
            <person name="Reddy N."/>
            <person name="Butela K.A."/>
            <person name="Garlena R.A."/>
            <person name="Russell D.A."/>
            <person name="Pope W.H."/>
            <person name="Jacobs-Sera D."/>
            <person name="Hatfull G.F."/>
        </authorList>
    </citation>
    <scope>NUCLEOTIDE SEQUENCE [LARGE SCALE GENOMIC DNA]</scope>
</reference>
<name>A0A514DGQ6_9CAUD</name>
<organism evidence="1 2">
    <name type="scientific">Gordonia phage Bakery</name>
    <dbReference type="NCBI Taxonomy" id="2591205"/>
    <lineage>
        <taxon>Viruses</taxon>
        <taxon>Duplodnaviria</taxon>
        <taxon>Heunggongvirae</taxon>
        <taxon>Uroviricota</taxon>
        <taxon>Caudoviricetes</taxon>
        <taxon>Stackebrandtviridae</taxon>
        <taxon>Frickvirinae</taxon>
        <taxon>Wizardvirus</taxon>
        <taxon>Wizardvirus bakery</taxon>
    </lineage>
</organism>
<dbReference type="EMBL" id="MK937603">
    <property type="protein sequence ID" value="QDH92801.1"/>
    <property type="molecule type" value="Genomic_DNA"/>
</dbReference>
<evidence type="ECO:0000313" key="2">
    <source>
        <dbReference type="Proteomes" id="UP000318284"/>
    </source>
</evidence>
<accession>A0A514DGQ6</accession>
<keyword evidence="2" id="KW-1185">Reference proteome</keyword>
<dbReference type="GeneID" id="65120784"/>
<dbReference type="Proteomes" id="UP000318284">
    <property type="component" value="Segment"/>
</dbReference>
<protein>
    <submittedName>
        <fullName evidence="1">Uncharacterized protein</fullName>
    </submittedName>
</protein>
<proteinExistence type="predicted"/>
<gene>
    <name evidence="1" type="primary">16</name>
    <name evidence="1" type="ORF">SEA_BAKERY_16</name>
</gene>
<dbReference type="RefSeq" id="YP_010102930.1">
    <property type="nucleotide sequence ID" value="NC_055804.1"/>
</dbReference>
<dbReference type="KEGG" id="vg:65120784"/>
<sequence>MIDLDRATEVARLALPQDRAVRSFGWAADDGTIILSAPHDNPDRDNIPGLHSLVRVTTDGEVTSGTMIMFMDDISAMTEVGDWPTDL</sequence>
<evidence type="ECO:0000313" key="1">
    <source>
        <dbReference type="EMBL" id="QDH92801.1"/>
    </source>
</evidence>